<sequence length="251" mass="27477">MCQSVAPQASQSKIQDLYRLAKEHLSGRPPSQAAAAEIAEALSAIPLSELGVEVTNGQQVPNDARGVRGALGRLMGRQQSNGHASSSGRPAPMTYMHIHEEPTFSLGIFCLPKGNQIPLHNHPGMSVFSRVLTGSLHVRSFDWAQPSQDVHRRGGKARLFMDRVVQEGDLPAVIYPTSGGNIHEFSSVTDCAVLDLLSPPYNRMEGRDCTYFKEASPLQNSKVLLEPFKPSDEFLVGNQPYRGQRIFTVSK</sequence>
<evidence type="ECO:0000256" key="1">
    <source>
        <dbReference type="ARBA" id="ARBA00006622"/>
    </source>
</evidence>
<dbReference type="InterPro" id="IPR012864">
    <property type="entry name" value="PCO/ADO"/>
</dbReference>
<gene>
    <name evidence="7" type="primary">g12959</name>
    <name evidence="7" type="ORF">VP750_LOCUS11507</name>
</gene>
<keyword evidence="3" id="KW-0479">Metal-binding</keyword>
<comment type="similarity">
    <text evidence="1">Belongs to the cysteine dioxygenase family.</text>
</comment>
<dbReference type="PANTHER" id="PTHR22966:SF61">
    <property type="entry name" value="2-AMINOETHANETHIOL DIOXYGENASE"/>
    <property type="match status" value="1"/>
</dbReference>
<dbReference type="Pfam" id="PF07847">
    <property type="entry name" value="PCO_ADO"/>
    <property type="match status" value="1"/>
</dbReference>
<keyword evidence="5" id="KW-0408">Iron</keyword>
<reference evidence="7 8" key="1">
    <citation type="submission" date="2024-06" db="EMBL/GenBank/DDBJ databases">
        <authorList>
            <person name="Kraege A."/>
            <person name="Thomma B."/>
        </authorList>
    </citation>
    <scope>NUCLEOTIDE SEQUENCE [LARGE SCALE GENOMIC DNA]</scope>
</reference>
<evidence type="ECO:0000313" key="7">
    <source>
        <dbReference type="EMBL" id="CAL5229601.1"/>
    </source>
</evidence>
<organism evidence="7 8">
    <name type="scientific">Coccomyxa viridis</name>
    <dbReference type="NCBI Taxonomy" id="1274662"/>
    <lineage>
        <taxon>Eukaryota</taxon>
        <taxon>Viridiplantae</taxon>
        <taxon>Chlorophyta</taxon>
        <taxon>core chlorophytes</taxon>
        <taxon>Trebouxiophyceae</taxon>
        <taxon>Trebouxiophyceae incertae sedis</taxon>
        <taxon>Coccomyxaceae</taxon>
        <taxon>Coccomyxa</taxon>
    </lineage>
</organism>
<dbReference type="EC" id="1.13.11.20" evidence="2"/>
<comment type="caution">
    <text evidence="7">The sequence shown here is derived from an EMBL/GenBank/DDBJ whole genome shotgun (WGS) entry which is preliminary data.</text>
</comment>
<evidence type="ECO:0000256" key="4">
    <source>
        <dbReference type="ARBA" id="ARBA00023002"/>
    </source>
</evidence>
<comment type="catalytic activity">
    <reaction evidence="6">
        <text>L-cysteine + O2 = 3-sulfino-L-alanine + H(+)</text>
        <dbReference type="Rhea" id="RHEA:20441"/>
        <dbReference type="ChEBI" id="CHEBI:15378"/>
        <dbReference type="ChEBI" id="CHEBI:15379"/>
        <dbReference type="ChEBI" id="CHEBI:35235"/>
        <dbReference type="ChEBI" id="CHEBI:61085"/>
        <dbReference type="EC" id="1.13.11.20"/>
    </reaction>
    <physiologicalReaction direction="left-to-right" evidence="6">
        <dbReference type="Rhea" id="RHEA:20442"/>
    </physiologicalReaction>
</comment>
<keyword evidence="8" id="KW-1185">Reference proteome</keyword>
<dbReference type="InterPro" id="IPR011051">
    <property type="entry name" value="RmlC_Cupin_sf"/>
</dbReference>
<protein>
    <recommendedName>
        <fullName evidence="2">cysteine dioxygenase</fullName>
        <ecNumber evidence="2">1.13.11.20</ecNumber>
    </recommendedName>
</protein>
<keyword evidence="4" id="KW-0560">Oxidoreductase</keyword>
<accession>A0ABP1GFR9</accession>
<dbReference type="SUPFAM" id="SSF51182">
    <property type="entry name" value="RmlC-like cupins"/>
    <property type="match status" value="1"/>
</dbReference>
<evidence type="ECO:0000256" key="2">
    <source>
        <dbReference type="ARBA" id="ARBA00013133"/>
    </source>
</evidence>
<dbReference type="EMBL" id="CAXHTA020000021">
    <property type="protein sequence ID" value="CAL5229601.1"/>
    <property type="molecule type" value="Genomic_DNA"/>
</dbReference>
<dbReference type="Proteomes" id="UP001497392">
    <property type="component" value="Unassembled WGS sequence"/>
</dbReference>
<dbReference type="InterPro" id="IPR014710">
    <property type="entry name" value="RmlC-like_jellyroll"/>
</dbReference>
<dbReference type="PANTHER" id="PTHR22966">
    <property type="entry name" value="2-AMINOETHANETHIOL DIOXYGENASE"/>
    <property type="match status" value="1"/>
</dbReference>
<name>A0ABP1GFR9_9CHLO</name>
<evidence type="ECO:0000313" key="8">
    <source>
        <dbReference type="Proteomes" id="UP001497392"/>
    </source>
</evidence>
<dbReference type="CDD" id="cd20289">
    <property type="entry name" value="cupin_ADO"/>
    <property type="match status" value="1"/>
</dbReference>
<dbReference type="Gene3D" id="2.60.120.10">
    <property type="entry name" value="Jelly Rolls"/>
    <property type="match status" value="1"/>
</dbReference>
<evidence type="ECO:0000256" key="3">
    <source>
        <dbReference type="ARBA" id="ARBA00022723"/>
    </source>
</evidence>
<evidence type="ECO:0000256" key="6">
    <source>
        <dbReference type="ARBA" id="ARBA00024284"/>
    </source>
</evidence>
<proteinExistence type="inferred from homology"/>
<evidence type="ECO:0000256" key="5">
    <source>
        <dbReference type="ARBA" id="ARBA00023004"/>
    </source>
</evidence>